<accession>A0ABQ2FRB2</accession>
<gene>
    <name evidence="1" type="ORF">GCM10010844_42380</name>
</gene>
<dbReference type="Proteomes" id="UP000604341">
    <property type="component" value="Unassembled WGS sequence"/>
</dbReference>
<comment type="caution">
    <text evidence="1">The sequence shown here is derived from an EMBL/GenBank/DDBJ whole genome shotgun (WGS) entry which is preliminary data.</text>
</comment>
<sequence length="713" mass="77383">MSARFYIDPAGGAEVADAHRVNSEAEFLRLALDERPLLVQGDALSRWAKRFAAARGIPTQDVVPPMIRLQGLLPHLPLSDAQAALTRWPDLSQAGSAEELAQVVLGSSAAVGEPLHAAQWLLWWASAEAREAATEPLMRQLGSALAGRMSGQWRQVYEDTAEKGHKAATTLLQYWLRLEGDASGWPRPFPIVFPDDISGQFRASFVQATAARGLAVYRELRERQADPQVLALAGTAAGEWLRHHPGELGRDVLRELQDHLSKGLYDDLWATLPRPLPPMPPTEVAGWANWMTGAYLPYRSWEGADHAALRPHVRHFVETFLPLYAAALNGGAHAERLIWQRSAGLGSQPYVTLVAVCDGLHLLDLAILQRALTTHDTGRRLTLTGQDIVFGALPTITSRAKPALFRGVSPAHAGTQDPLGRHETREEMVAAALQEASPGSVVFWNISEPDVIYHKAESLDRARDEVTARLSVIAKRVLRLLTALPQGRPVQLVVTTDHGRLLRGSTRTATPPAGFTPEGRAAYGTWADIPTEGFRLEENLALLGRSRFGLAEDAAALFSDETFVDSAGRGGQVICPHGGLSPEEVLLPWVVYVRDLAFHLPVVTAEGEGRAEDVGTFTLTLTNPNSVPLTVERLGGSLGTQVTDWAAWIVPPQSQANISVTLASWPKSAVLSTLTLKVSVRAPQGTAQDVSVTMNLKSEELYTSTNDILGDLL</sequence>
<dbReference type="RefSeq" id="WP_189070974.1">
    <property type="nucleotide sequence ID" value="NZ_BMPE01000030.1"/>
</dbReference>
<dbReference type="EMBL" id="BMPE01000030">
    <property type="protein sequence ID" value="GGL18956.1"/>
    <property type="molecule type" value="Genomic_DNA"/>
</dbReference>
<reference evidence="2" key="1">
    <citation type="journal article" date="2019" name="Int. J. Syst. Evol. Microbiol.">
        <title>The Global Catalogue of Microorganisms (GCM) 10K type strain sequencing project: providing services to taxonomists for standard genome sequencing and annotation.</title>
        <authorList>
            <consortium name="The Broad Institute Genomics Platform"/>
            <consortium name="The Broad Institute Genome Sequencing Center for Infectious Disease"/>
            <person name="Wu L."/>
            <person name="Ma J."/>
        </authorList>
    </citation>
    <scope>NUCLEOTIDE SEQUENCE [LARGE SCALE GENOMIC DNA]</scope>
    <source>
        <strain evidence="2">JCM 19173</strain>
    </source>
</reference>
<organism evidence="1 2">
    <name type="scientific">Deinococcus radiotolerans</name>
    <dbReference type="NCBI Taxonomy" id="1309407"/>
    <lineage>
        <taxon>Bacteria</taxon>
        <taxon>Thermotogati</taxon>
        <taxon>Deinococcota</taxon>
        <taxon>Deinococci</taxon>
        <taxon>Deinococcales</taxon>
        <taxon>Deinococcaceae</taxon>
        <taxon>Deinococcus</taxon>
    </lineage>
</organism>
<evidence type="ECO:0008006" key="3">
    <source>
        <dbReference type="Google" id="ProtNLM"/>
    </source>
</evidence>
<proteinExistence type="predicted"/>
<evidence type="ECO:0000313" key="2">
    <source>
        <dbReference type="Proteomes" id="UP000604341"/>
    </source>
</evidence>
<evidence type="ECO:0000313" key="1">
    <source>
        <dbReference type="EMBL" id="GGL18956.1"/>
    </source>
</evidence>
<protein>
    <recommendedName>
        <fullName evidence="3">PglZ domain-containing protein</fullName>
    </recommendedName>
</protein>
<name>A0ABQ2FRB2_9DEIO</name>
<keyword evidence="2" id="KW-1185">Reference proteome</keyword>